<accession>A0ABQ6MTM0</accession>
<evidence type="ECO:0000256" key="8">
    <source>
        <dbReference type="ARBA" id="ARBA00022679"/>
    </source>
</evidence>
<evidence type="ECO:0000256" key="1">
    <source>
        <dbReference type="ARBA" id="ARBA00001946"/>
    </source>
</evidence>
<feature type="transmembrane region" description="Helical" evidence="19">
    <location>
        <begin position="243"/>
        <end position="262"/>
    </location>
</feature>
<comment type="caution">
    <text evidence="20">The sequence shown here is derived from an EMBL/GenBank/DDBJ whole genome shotgun (WGS) entry which is preliminary data.</text>
</comment>
<name>A0ABQ6MTM0_9STRA</name>
<evidence type="ECO:0000256" key="15">
    <source>
        <dbReference type="ARBA" id="ARBA00029567"/>
    </source>
</evidence>
<feature type="transmembrane region" description="Helical" evidence="19">
    <location>
        <begin position="93"/>
        <end position="111"/>
    </location>
</feature>
<keyword evidence="7" id="KW-0328">Glycosyltransferase</keyword>
<keyword evidence="14 19" id="KW-0472">Membrane</keyword>
<comment type="similarity">
    <text evidence="4">Belongs to the glycosyltransferase 4 family.</text>
</comment>
<evidence type="ECO:0000256" key="7">
    <source>
        <dbReference type="ARBA" id="ARBA00022676"/>
    </source>
</evidence>
<gene>
    <name evidence="20" type="ORF">TeGR_g15112</name>
</gene>
<feature type="transmembrane region" description="Helical" evidence="19">
    <location>
        <begin position="123"/>
        <end position="145"/>
    </location>
</feature>
<evidence type="ECO:0000256" key="9">
    <source>
        <dbReference type="ARBA" id="ARBA00022692"/>
    </source>
</evidence>
<keyword evidence="9 19" id="KW-0812">Transmembrane</keyword>
<evidence type="ECO:0000256" key="17">
    <source>
        <dbReference type="ARBA" id="ARBA00044717"/>
    </source>
</evidence>
<dbReference type="EC" id="2.7.8.15" evidence="5"/>
<evidence type="ECO:0000256" key="5">
    <source>
        <dbReference type="ARBA" id="ARBA00013225"/>
    </source>
</evidence>
<sequence>MMDYLISTLVAAFPSTPQLLLTLLSPLLTFLLTCSMIPRITPYFLKARMFGLDLGKKGTSTESVQVPEAAGLVAGTVFLLFLLAVSASQPPSLPLISSLFSILFMMFLGFTDDVLDWPWRYKLVLPLLGCIPVCSCYSGSTSILLPSPVRHIVYASPLSSPLQALLEFVGVVLDPTSPHGLVDLNWLYFVYISLLSIFTTNAINIYAGINGLEVGQVVIATLFVILHSLIEISAGSLSTANHVFSLALALPFLGVLLALLRFNWYPARVFVGDTFCYFAGMTLSVLGIHGHYSKTLLLFLLPQLANFLYSIPQLAKIVPCPRHRLPKFNAKTGLMSPSEYAPGKSNLTLINLTLRICGPMREDTLCAVLMGVQALGCMLGMFVRYGGGARIFFEEEK</sequence>
<evidence type="ECO:0000256" key="6">
    <source>
        <dbReference type="ARBA" id="ARBA00017659"/>
    </source>
</evidence>
<feature type="transmembrane region" description="Helical" evidence="19">
    <location>
        <begin position="66"/>
        <end position="87"/>
    </location>
</feature>
<feature type="transmembrane region" description="Helical" evidence="19">
    <location>
        <begin position="214"/>
        <end position="237"/>
    </location>
</feature>
<keyword evidence="13 19" id="KW-1133">Transmembrane helix</keyword>
<feature type="transmembrane region" description="Helical" evidence="19">
    <location>
        <begin position="269"/>
        <end position="290"/>
    </location>
</feature>
<dbReference type="InterPro" id="IPR033895">
    <property type="entry name" value="GPT"/>
</dbReference>
<comment type="catalytic activity">
    <reaction evidence="18">
        <text>a di-trans,poly-cis-dolichyl phosphate + UDP-N-acetyl-alpha-D-glucosamine = an N-acetyl-alpha-D-glucosaminyl-diphospho-di-trans,poly-cis-dolichol + UMP</text>
        <dbReference type="Rhea" id="RHEA:13289"/>
        <dbReference type="Rhea" id="RHEA-COMP:19498"/>
        <dbReference type="Rhea" id="RHEA-COMP:19507"/>
        <dbReference type="ChEBI" id="CHEBI:57683"/>
        <dbReference type="ChEBI" id="CHEBI:57705"/>
        <dbReference type="ChEBI" id="CHEBI:57865"/>
        <dbReference type="ChEBI" id="CHEBI:58427"/>
        <dbReference type="EC" id="2.7.8.15"/>
    </reaction>
    <physiologicalReaction direction="left-to-right" evidence="18">
        <dbReference type="Rhea" id="RHEA:13290"/>
    </physiologicalReaction>
</comment>
<keyword evidence="21" id="KW-1185">Reference proteome</keyword>
<evidence type="ECO:0000256" key="10">
    <source>
        <dbReference type="ARBA" id="ARBA00022723"/>
    </source>
</evidence>
<organism evidence="20 21">
    <name type="scientific">Tetraparma gracilis</name>
    <dbReference type="NCBI Taxonomy" id="2962635"/>
    <lineage>
        <taxon>Eukaryota</taxon>
        <taxon>Sar</taxon>
        <taxon>Stramenopiles</taxon>
        <taxon>Ochrophyta</taxon>
        <taxon>Bolidophyceae</taxon>
        <taxon>Parmales</taxon>
        <taxon>Triparmaceae</taxon>
        <taxon>Tetraparma</taxon>
    </lineage>
</organism>
<evidence type="ECO:0000313" key="21">
    <source>
        <dbReference type="Proteomes" id="UP001165060"/>
    </source>
</evidence>
<keyword evidence="12" id="KW-0460">Magnesium</keyword>
<dbReference type="Proteomes" id="UP001165060">
    <property type="component" value="Unassembled WGS sequence"/>
</dbReference>
<feature type="transmembrane region" description="Helical" evidence="19">
    <location>
        <begin position="27"/>
        <end position="45"/>
    </location>
</feature>
<comment type="pathway">
    <text evidence="3">Protein modification; protein glycosylation.</text>
</comment>
<comment type="cofactor">
    <cofactor evidence="1">
        <name>Mg(2+)</name>
        <dbReference type="ChEBI" id="CHEBI:18420"/>
    </cofactor>
</comment>
<keyword evidence="8" id="KW-0808">Transferase</keyword>
<evidence type="ECO:0000256" key="14">
    <source>
        <dbReference type="ARBA" id="ARBA00023136"/>
    </source>
</evidence>
<feature type="transmembrane region" description="Helical" evidence="19">
    <location>
        <begin position="186"/>
        <end position="207"/>
    </location>
</feature>
<keyword evidence="11" id="KW-0256">Endoplasmic reticulum</keyword>
<protein>
    <recommendedName>
        <fullName evidence="6">UDP-N-acetylglucosamine--dolichyl-phosphate N-acetylglucosaminephosphotransferase</fullName>
        <ecNumber evidence="5">2.7.8.15</ecNumber>
    </recommendedName>
    <alternativeName>
        <fullName evidence="15">GlcNAc-1-P transferase</fullName>
    </alternativeName>
    <alternativeName>
        <fullName evidence="16">N-acetylglucosamine-1-phosphate transferase</fullName>
    </alternativeName>
</protein>
<dbReference type="EMBL" id="BRYB01003187">
    <property type="protein sequence ID" value="GMI32262.1"/>
    <property type="molecule type" value="Genomic_DNA"/>
</dbReference>
<reference evidence="20 21" key="1">
    <citation type="journal article" date="2023" name="Commun. Biol.">
        <title>Genome analysis of Parmales, the sister group of diatoms, reveals the evolutionary specialization of diatoms from phago-mixotrophs to photoautotrophs.</title>
        <authorList>
            <person name="Ban H."/>
            <person name="Sato S."/>
            <person name="Yoshikawa S."/>
            <person name="Yamada K."/>
            <person name="Nakamura Y."/>
            <person name="Ichinomiya M."/>
            <person name="Sato N."/>
            <person name="Blanc-Mathieu R."/>
            <person name="Endo H."/>
            <person name="Kuwata A."/>
            <person name="Ogata H."/>
        </authorList>
    </citation>
    <scope>NUCLEOTIDE SEQUENCE [LARGE SCALE GENOMIC DNA]</scope>
</reference>
<evidence type="ECO:0000256" key="12">
    <source>
        <dbReference type="ARBA" id="ARBA00022842"/>
    </source>
</evidence>
<comment type="subcellular location">
    <subcellularLocation>
        <location evidence="2">Endoplasmic reticulum membrane</location>
        <topology evidence="2">Multi-pass membrane protein</topology>
    </subcellularLocation>
</comment>
<dbReference type="CDD" id="cd06855">
    <property type="entry name" value="GT_GPT_euk"/>
    <property type="match status" value="1"/>
</dbReference>
<evidence type="ECO:0000256" key="11">
    <source>
        <dbReference type="ARBA" id="ARBA00022824"/>
    </source>
</evidence>
<dbReference type="PANTHER" id="PTHR10571:SF0">
    <property type="entry name" value="UDP-N-ACETYLGLUCOSAMINE--DOLICHYL-PHOSPHATE N-ACETYLGLUCOSAMINEPHOSPHOTRANSFERASE"/>
    <property type="match status" value="1"/>
</dbReference>
<evidence type="ECO:0000256" key="16">
    <source>
        <dbReference type="ARBA" id="ARBA00033238"/>
    </source>
</evidence>
<evidence type="ECO:0000313" key="20">
    <source>
        <dbReference type="EMBL" id="GMI32262.1"/>
    </source>
</evidence>
<evidence type="ECO:0000256" key="18">
    <source>
        <dbReference type="ARBA" id="ARBA00045078"/>
    </source>
</evidence>
<evidence type="ECO:0000256" key="2">
    <source>
        <dbReference type="ARBA" id="ARBA00004477"/>
    </source>
</evidence>
<dbReference type="PANTHER" id="PTHR10571">
    <property type="entry name" value="UDP-N-ACETYLGLUCOSAMINE--DOLICHYL-PHOSPHATE N-ACETYLGLUCOSAMINEPHOSPHOTRANSFERASE"/>
    <property type="match status" value="1"/>
</dbReference>
<proteinExistence type="inferred from homology"/>
<comment type="function">
    <text evidence="17">UDP-N-acetylglucosamine--dolichyl-phosphate N-acetylglucosaminephosphotransferase that operates in the biosynthetic pathway of dolichol-linked oligosaccharides, the glycan precursors employed in protein asparagine (N)-glycosylation. The assembly of dolichol-linked oligosaccharides begins on the cytosolic side of the endoplasmic reticulum membrane and finishes in its lumen. The sequential addition of sugars to dolichol pyrophosphate produces dolichol-linked oligosaccharides containing fourteen sugars, including two GlcNAcs, nine mannoses and three glucoses. Once assembled, the oligosaccharide is transferred from the lipid to nascent proteins by oligosaccharyltransferases. Catalyzes the initial step of dolichol-linked oligosaccharide biosynthesis, transfering GlcNAc-1-P from cytosolic UDP-GlcNAc onto the carrier lipid dolichyl phosphate (P-dolichol), yielding GlcNAc-P-P-dolichol embedded in the cytoplasmic leaflet of the endoplasmic reticulum membrane.</text>
</comment>
<evidence type="ECO:0000256" key="19">
    <source>
        <dbReference type="SAM" id="Phobius"/>
    </source>
</evidence>
<keyword evidence="10" id="KW-0479">Metal-binding</keyword>
<dbReference type="InterPro" id="IPR000715">
    <property type="entry name" value="Glycosyl_transferase_4"/>
</dbReference>
<evidence type="ECO:0000256" key="3">
    <source>
        <dbReference type="ARBA" id="ARBA00004922"/>
    </source>
</evidence>
<evidence type="ECO:0000256" key="4">
    <source>
        <dbReference type="ARBA" id="ARBA00009317"/>
    </source>
</evidence>
<evidence type="ECO:0000256" key="13">
    <source>
        <dbReference type="ARBA" id="ARBA00022989"/>
    </source>
</evidence>
<dbReference type="Pfam" id="PF00953">
    <property type="entry name" value="Glycos_transf_4"/>
    <property type="match status" value="1"/>
</dbReference>